<organism evidence="5 6">
    <name type="scientific">Lentzea albidocapillata</name>
    <dbReference type="NCBI Taxonomy" id="40571"/>
    <lineage>
        <taxon>Bacteria</taxon>
        <taxon>Bacillati</taxon>
        <taxon>Actinomycetota</taxon>
        <taxon>Actinomycetes</taxon>
        <taxon>Pseudonocardiales</taxon>
        <taxon>Pseudonocardiaceae</taxon>
        <taxon>Lentzea</taxon>
    </lineage>
</organism>
<keyword evidence="6" id="KW-1185">Reference proteome</keyword>
<dbReference type="CDD" id="cd03784">
    <property type="entry name" value="GT1_Gtf-like"/>
    <property type="match status" value="1"/>
</dbReference>
<dbReference type="GO" id="GO:0033072">
    <property type="term" value="P:vancomycin biosynthetic process"/>
    <property type="evidence" value="ECO:0007669"/>
    <property type="project" value="UniProtKB-UniPathway"/>
</dbReference>
<keyword evidence="5" id="KW-0808">Transferase</keyword>
<dbReference type="AlphaFoldDB" id="A0A1W2CLB1"/>
<dbReference type="InterPro" id="IPR010610">
    <property type="entry name" value="EryCIII-like_C"/>
</dbReference>
<dbReference type="EMBL" id="FWYC01000005">
    <property type="protein sequence ID" value="SMC85796.1"/>
    <property type="molecule type" value="Genomic_DNA"/>
</dbReference>
<dbReference type="InterPro" id="IPR050426">
    <property type="entry name" value="Glycosyltransferase_28"/>
</dbReference>
<name>A0A1W2CLB1_9PSEU</name>
<dbReference type="OrthoDB" id="3253247at2"/>
<gene>
    <name evidence="5" type="ORF">SAMN05660733_02169</name>
</gene>
<dbReference type="FunFam" id="3.40.50.2000:FF:000009">
    <property type="entry name" value="Sterol 3-beta-glucosyltransferase UGT80A2"/>
    <property type="match status" value="1"/>
</dbReference>
<dbReference type="eggNOG" id="COG1819">
    <property type="taxonomic scope" value="Bacteria"/>
</dbReference>
<dbReference type="UniPathway" id="UPA00162"/>
<dbReference type="Proteomes" id="UP000192840">
    <property type="component" value="Unassembled WGS sequence"/>
</dbReference>
<dbReference type="RefSeq" id="WP_030475072.1">
    <property type="nucleotide sequence ID" value="NZ_FWYC01000005.1"/>
</dbReference>
<keyword evidence="2" id="KW-0045">Antibiotic biosynthesis</keyword>
<feature type="domain" description="Glycosyltransferase family 28 N-terminal" evidence="3">
    <location>
        <begin position="4"/>
        <end position="115"/>
    </location>
</feature>
<dbReference type="Pfam" id="PF06722">
    <property type="entry name" value="EryCIII-like_C"/>
    <property type="match status" value="1"/>
</dbReference>
<protein>
    <submittedName>
        <fullName evidence="5">Sterol 3beta-glucosyltransferase</fullName>
    </submittedName>
</protein>
<evidence type="ECO:0000313" key="5">
    <source>
        <dbReference type="EMBL" id="SMC85796.1"/>
    </source>
</evidence>
<evidence type="ECO:0000313" key="6">
    <source>
        <dbReference type="Proteomes" id="UP000192840"/>
    </source>
</evidence>
<evidence type="ECO:0000259" key="4">
    <source>
        <dbReference type="Pfam" id="PF06722"/>
    </source>
</evidence>
<evidence type="ECO:0000259" key="3">
    <source>
        <dbReference type="Pfam" id="PF03033"/>
    </source>
</evidence>
<dbReference type="STRING" id="40571.SAMN05660733_02169"/>
<sequence>MRALLVTHGTRGDVQPFLALAVALRKRGHEAVLAAPESYAQEAAERDVEFATLGEGPNRLMNDPVIQEAIEGGYRGVRGKITAVRTTQRIKPLMVDVLHDVGAAARASRADVVVHTPGIPAQHVAEMLGVPAVLAALQPGWVPTSEFACPMVPLSRLPRALNRATYLTVAATLRVYAGIATQWRMTELGLPRRRGSHDVLHDADGNDRLVLQAFSRHITPIASDWPESVHTTGFWYLPAVASWIPPERLTRFLNDGPAPVYIGFGSMAGRNSRKTAATVADAVRQAGVRAVVATGWGGIAADTGTDDVLVIDQAPHDWLLPRVSAVVHHGGGGTTGAALAAGRPQVVCPFVADQPHWANRMHAVGVAPPPLRQKELTADQLAAALRLATGDAAMRQRAEQLGLQIRTENGADAAVDALEHII</sequence>
<dbReference type="PANTHER" id="PTHR48050:SF13">
    <property type="entry name" value="STEROL 3-BETA-GLUCOSYLTRANSFERASE UGT80A2"/>
    <property type="match status" value="1"/>
</dbReference>
<feature type="domain" description="Erythromycin biosynthesis protein CIII-like C-terminal" evidence="4">
    <location>
        <begin position="306"/>
        <end position="402"/>
    </location>
</feature>
<dbReference type="Pfam" id="PF03033">
    <property type="entry name" value="Glyco_transf_28"/>
    <property type="match status" value="1"/>
</dbReference>
<reference evidence="6" key="1">
    <citation type="submission" date="2017-04" db="EMBL/GenBank/DDBJ databases">
        <authorList>
            <person name="Varghese N."/>
            <person name="Submissions S."/>
        </authorList>
    </citation>
    <scope>NUCLEOTIDE SEQUENCE [LARGE SCALE GENOMIC DNA]</scope>
    <source>
        <strain evidence="6">DSM 44073</strain>
    </source>
</reference>
<dbReference type="InterPro" id="IPR002213">
    <property type="entry name" value="UDP_glucos_trans"/>
</dbReference>
<dbReference type="SUPFAM" id="SSF53756">
    <property type="entry name" value="UDP-Glycosyltransferase/glycogen phosphorylase"/>
    <property type="match status" value="1"/>
</dbReference>
<dbReference type="GO" id="GO:0005975">
    <property type="term" value="P:carbohydrate metabolic process"/>
    <property type="evidence" value="ECO:0007669"/>
    <property type="project" value="InterPro"/>
</dbReference>
<evidence type="ECO:0000256" key="1">
    <source>
        <dbReference type="ARBA" id="ARBA00004660"/>
    </source>
</evidence>
<dbReference type="PANTHER" id="PTHR48050">
    <property type="entry name" value="STEROL 3-BETA-GLUCOSYLTRANSFERASE"/>
    <property type="match status" value="1"/>
</dbReference>
<comment type="pathway">
    <text evidence="1">Antibiotic biosynthesis; vancomycin biosynthesis.</text>
</comment>
<dbReference type="Gene3D" id="3.40.50.2000">
    <property type="entry name" value="Glycogen Phosphorylase B"/>
    <property type="match status" value="2"/>
</dbReference>
<proteinExistence type="predicted"/>
<evidence type="ECO:0000256" key="2">
    <source>
        <dbReference type="ARBA" id="ARBA00023194"/>
    </source>
</evidence>
<accession>A0A1W2CLB1</accession>
<dbReference type="GO" id="GO:0008194">
    <property type="term" value="F:UDP-glycosyltransferase activity"/>
    <property type="evidence" value="ECO:0007669"/>
    <property type="project" value="InterPro"/>
</dbReference>
<dbReference type="GO" id="GO:0016758">
    <property type="term" value="F:hexosyltransferase activity"/>
    <property type="evidence" value="ECO:0007669"/>
    <property type="project" value="InterPro"/>
</dbReference>
<dbReference type="InterPro" id="IPR004276">
    <property type="entry name" value="GlycoTrans_28_N"/>
</dbReference>